<dbReference type="PANTHER" id="PTHR11895:SF151">
    <property type="entry name" value="GLUTAMYL-TRNA(GLN) AMIDOTRANSFERASE SUBUNIT A"/>
    <property type="match status" value="1"/>
</dbReference>
<dbReference type="InterPro" id="IPR020556">
    <property type="entry name" value="Amidase_CS"/>
</dbReference>
<dbReference type="PANTHER" id="PTHR11895">
    <property type="entry name" value="TRANSAMIDASE"/>
    <property type="match status" value="1"/>
</dbReference>
<feature type="domain" description="Amidase" evidence="5">
    <location>
        <begin position="47"/>
        <end position="474"/>
    </location>
</feature>
<dbReference type="Gene3D" id="3.90.1300.10">
    <property type="entry name" value="Amidase signature (AS) domain"/>
    <property type="match status" value="1"/>
</dbReference>
<evidence type="ECO:0000256" key="3">
    <source>
        <dbReference type="ARBA" id="ARBA00021874"/>
    </source>
</evidence>
<reference evidence="7" key="1">
    <citation type="submission" date="2015-07" db="EMBL/GenBank/DDBJ databases">
        <authorList>
            <person name="Rodrigo-Torres Lidia"/>
            <person name="Arahal R.David."/>
        </authorList>
    </citation>
    <scope>NUCLEOTIDE SEQUENCE [LARGE SCALE GENOMIC DNA]</scope>
    <source>
        <strain evidence="7">CECT 5096</strain>
    </source>
</reference>
<dbReference type="GO" id="GO:0016787">
    <property type="term" value="F:hydrolase activity"/>
    <property type="evidence" value="ECO:0007669"/>
    <property type="project" value="UniProtKB-KW"/>
</dbReference>
<evidence type="ECO:0000256" key="4">
    <source>
        <dbReference type="SAM" id="SignalP"/>
    </source>
</evidence>
<dbReference type="EMBL" id="CXWC01000002">
    <property type="protein sequence ID" value="CTQ66024.1"/>
    <property type="molecule type" value="Genomic_DNA"/>
</dbReference>
<keyword evidence="7" id="KW-1185">Reference proteome</keyword>
<dbReference type="OrthoDB" id="9811471at2"/>
<dbReference type="STRING" id="311410.LA5095_02083"/>
<evidence type="ECO:0000256" key="2">
    <source>
        <dbReference type="ARBA" id="ARBA00009199"/>
    </source>
</evidence>
<comment type="function">
    <text evidence="1">Hydrolyzes indole-3-acetamide (IAM) into indole-3-acetic acid (IAA).</text>
</comment>
<keyword evidence="6" id="KW-0378">Hydrolase</keyword>
<dbReference type="InterPro" id="IPR036928">
    <property type="entry name" value="AS_sf"/>
</dbReference>
<name>A0A0M6Z814_9HYPH</name>
<dbReference type="PROSITE" id="PS00571">
    <property type="entry name" value="AMIDASES"/>
    <property type="match status" value="1"/>
</dbReference>
<sequence>MKRHITAGLAAVVALVTSPASATEDITTMSAREVAEAIAAQSLTATDLVKAFIARTGDDAGNVYITLDSEGALAAATAADEAVKAGADLGPLHGVPLVVKDNIASAGLPTTGGTPALEAWIPATDAPVLAKLRDAGAILLGKTNLHELAFGITSNNAAFGAVANAYNPERFAGGSSGGTGAAIGARLASAGLGTDTGGSVRIPAALNGVAGLRPTTGRYPAGGIIPISSTRDTPGPIARTVGDLALLDAVITGSPGALPAVELNSVRLGVPSGLTENLSPETERVFRAALDKLEKSGATLIEVDISTELDLAGKAGFPIALWEVKRDLAAFLEQYETGLTLDDIAGAVASPDVKFVFENLVLGNQAIPEEVYRMAMNDLRPLVQSGYADVFVTNKLDALVFPTTPLEAQSITGSDQTVSLNGEDVPTFQTFIRNTDPGSIAGIPGLSLPIGVTSEGLPVGLELDGPAHSDRHLLSLGLAIEAALPEMSAPAPR</sequence>
<dbReference type="GeneID" id="97668378"/>
<dbReference type="AlphaFoldDB" id="A0A0M6Z814"/>
<evidence type="ECO:0000313" key="7">
    <source>
        <dbReference type="Proteomes" id="UP000049983"/>
    </source>
</evidence>
<dbReference type="InterPro" id="IPR000120">
    <property type="entry name" value="Amidase"/>
</dbReference>
<dbReference type="Pfam" id="PF01425">
    <property type="entry name" value="Amidase"/>
    <property type="match status" value="1"/>
</dbReference>
<dbReference type="RefSeq" id="WP_055114690.1">
    <property type="nucleotide sequence ID" value="NZ_CXWA01000002.1"/>
</dbReference>
<feature type="signal peptide" evidence="4">
    <location>
        <begin position="1"/>
        <end position="22"/>
    </location>
</feature>
<proteinExistence type="inferred from homology"/>
<dbReference type="NCBIfam" id="NF005688">
    <property type="entry name" value="PRK07488.1"/>
    <property type="match status" value="1"/>
</dbReference>
<dbReference type="InterPro" id="IPR023631">
    <property type="entry name" value="Amidase_dom"/>
</dbReference>
<keyword evidence="4" id="KW-0732">Signal</keyword>
<dbReference type="Proteomes" id="UP000049983">
    <property type="component" value="Unassembled WGS sequence"/>
</dbReference>
<feature type="chain" id="PRO_5009787691" description="Indoleacetamide hydrolase" evidence="4">
    <location>
        <begin position="23"/>
        <end position="493"/>
    </location>
</feature>
<dbReference type="SUPFAM" id="SSF75304">
    <property type="entry name" value="Amidase signature (AS) enzymes"/>
    <property type="match status" value="1"/>
</dbReference>
<protein>
    <recommendedName>
        <fullName evidence="3">Indoleacetamide hydrolase</fullName>
    </recommendedName>
</protein>
<evidence type="ECO:0000256" key="1">
    <source>
        <dbReference type="ARBA" id="ARBA00003871"/>
    </source>
</evidence>
<gene>
    <name evidence="6" type="primary">mdlY</name>
    <name evidence="6" type="ORF">LA5096_00939</name>
</gene>
<organism evidence="6 7">
    <name type="scientific">Roseibium album</name>
    <dbReference type="NCBI Taxonomy" id="311410"/>
    <lineage>
        <taxon>Bacteria</taxon>
        <taxon>Pseudomonadati</taxon>
        <taxon>Pseudomonadota</taxon>
        <taxon>Alphaproteobacteria</taxon>
        <taxon>Hyphomicrobiales</taxon>
        <taxon>Stappiaceae</taxon>
        <taxon>Roseibium</taxon>
    </lineage>
</organism>
<evidence type="ECO:0000259" key="5">
    <source>
        <dbReference type="Pfam" id="PF01425"/>
    </source>
</evidence>
<evidence type="ECO:0000313" key="6">
    <source>
        <dbReference type="EMBL" id="CTQ66024.1"/>
    </source>
</evidence>
<comment type="similarity">
    <text evidence="2">Belongs to the amidase family.</text>
</comment>
<accession>A0A0M6Z814</accession>